<dbReference type="OrthoDB" id="27934at2759"/>
<dbReference type="GO" id="GO:0005789">
    <property type="term" value="C:endoplasmic reticulum membrane"/>
    <property type="evidence" value="ECO:0007669"/>
    <property type="project" value="TreeGrafter"/>
</dbReference>
<dbReference type="PANTHER" id="PTHR11102">
    <property type="entry name" value="SEL-1-LIKE PROTEIN"/>
    <property type="match status" value="1"/>
</dbReference>
<dbReference type="SMART" id="SM00671">
    <property type="entry name" value="SEL1"/>
    <property type="match status" value="10"/>
</dbReference>
<evidence type="ECO:0000256" key="4">
    <source>
        <dbReference type="SAM" id="SignalP"/>
    </source>
</evidence>
<feature type="compositionally biased region" description="Basic and acidic residues" evidence="2">
    <location>
        <begin position="33"/>
        <end position="56"/>
    </location>
</feature>
<evidence type="ECO:0000313" key="6">
    <source>
        <dbReference type="Proteomes" id="UP000801492"/>
    </source>
</evidence>
<dbReference type="Gene3D" id="1.25.40.10">
    <property type="entry name" value="Tetratricopeptide repeat domain"/>
    <property type="match status" value="3"/>
</dbReference>
<feature type="signal peptide" evidence="4">
    <location>
        <begin position="1"/>
        <end position="21"/>
    </location>
</feature>
<evidence type="ECO:0008006" key="7">
    <source>
        <dbReference type="Google" id="ProtNLM"/>
    </source>
</evidence>
<name>A0A8K0DBW6_IGNLU</name>
<reference evidence="5" key="1">
    <citation type="submission" date="2019-08" db="EMBL/GenBank/DDBJ databases">
        <title>The genome of the North American firefly Photinus pyralis.</title>
        <authorList>
            <consortium name="Photinus pyralis genome working group"/>
            <person name="Fallon T.R."/>
            <person name="Sander Lower S.E."/>
            <person name="Weng J.-K."/>
        </authorList>
    </citation>
    <scope>NUCLEOTIDE SEQUENCE</scope>
    <source>
        <strain evidence="5">TRF0915ILg1</strain>
        <tissue evidence="5">Whole body</tissue>
    </source>
</reference>
<evidence type="ECO:0000256" key="1">
    <source>
        <dbReference type="ARBA" id="ARBA00038101"/>
    </source>
</evidence>
<feature type="region of interest" description="Disordered" evidence="2">
    <location>
        <begin position="28"/>
        <end position="56"/>
    </location>
</feature>
<evidence type="ECO:0000313" key="5">
    <source>
        <dbReference type="EMBL" id="KAF2900378.1"/>
    </source>
</evidence>
<keyword evidence="4" id="KW-0732">Signal</keyword>
<feature type="chain" id="PRO_5035434345" description="Protein sel-1 homolog 1" evidence="4">
    <location>
        <begin position="22"/>
        <end position="743"/>
    </location>
</feature>
<dbReference type="SUPFAM" id="SSF81901">
    <property type="entry name" value="HCP-like"/>
    <property type="match status" value="3"/>
</dbReference>
<comment type="caution">
    <text evidence="5">The sequence shown here is derived from an EMBL/GenBank/DDBJ whole genome shotgun (WGS) entry which is preliminary data.</text>
</comment>
<dbReference type="AlphaFoldDB" id="A0A8K0DBW6"/>
<dbReference type="EMBL" id="VTPC01002229">
    <property type="protein sequence ID" value="KAF2900378.1"/>
    <property type="molecule type" value="Genomic_DNA"/>
</dbReference>
<keyword evidence="6" id="KW-1185">Reference proteome</keyword>
<dbReference type="PANTHER" id="PTHR11102:SF147">
    <property type="entry name" value="SEL1L ADAPTOR SUBUNIT OF ERAD E3 UBIQUITIN LIGASE"/>
    <property type="match status" value="1"/>
</dbReference>
<dbReference type="GO" id="GO:0036503">
    <property type="term" value="P:ERAD pathway"/>
    <property type="evidence" value="ECO:0007669"/>
    <property type="project" value="TreeGrafter"/>
</dbReference>
<keyword evidence="3" id="KW-0812">Transmembrane</keyword>
<dbReference type="InterPro" id="IPR050767">
    <property type="entry name" value="Sel1_AlgK"/>
</dbReference>
<evidence type="ECO:0000256" key="3">
    <source>
        <dbReference type="SAM" id="Phobius"/>
    </source>
</evidence>
<gene>
    <name evidence="5" type="ORF">ILUMI_05801</name>
</gene>
<dbReference type="InterPro" id="IPR006597">
    <property type="entry name" value="Sel1-like"/>
</dbReference>
<accession>A0A8K0DBW6</accession>
<dbReference type="Proteomes" id="UP000801492">
    <property type="component" value="Unassembled WGS sequence"/>
</dbReference>
<dbReference type="InterPro" id="IPR011990">
    <property type="entry name" value="TPR-like_helical_dom_sf"/>
</dbReference>
<sequence>MFPKMRHKIVVFLFIIILCCEFSEESLQGPPAEQKRKDGDDETEKDKSEEFISSIKDEEGASALKVVSAPDLTKESEYKKGDEKSSEEKLDASKLVLLKQAKWLHQVVQEIDSIKHAFATDSQEIEFSSTEEEEIPPLPEDVLHEPDLTPDELEAKKIYDNAMILLNKTRPNKKEVYSLLLAASHKGNIDAKALVAWAVLFGNPLPQDLQNAKKMFTELSEKGHPDGHMGLGFLYATGLTVNVSQAKALVYYTFAALDGNTWAQMALGYRFWSGVTVGASCEKALQYYRLVADKVSQGVSFGGGAAVQRVRLLDEQENGYTSGILDNDLIEYYQLLAEKGDIQAQVGLGQLHYQGGRGVDLDYQKAMHYFTQAANAGNAIAMAYLGKIYLDGSDDIKQDNDTAFKYFKQASDLNNPVGQSGLGLMYLYGRGVEKDYIKAHKYFLQAADQGWVDGQLQLGNMYFSGLGVKKDYKLANKYFSLASQSGHVLAYYNLGQMHAQGTGMMRSCPTAVELFKNVAERGKWGELLMQAHSDFREGRYDESFVQYALLSELGYEVAQSNAAFMLDRTEVPMLNNNEALVRALLYWGRAAAQGYSAAQVKLGDYYYYGLGTPVDYEMAASHYRLASEQQHNAQAMFNLGYMHEQGLGMIQDMHLAKRCYDLAAETSPDAKVPVALALFKLNFMFNVETLQENSFSWLLDFNDLFGANWDLYLITTLTGILGAIVYFRRPQGPMQQQQQQPVG</sequence>
<protein>
    <recommendedName>
        <fullName evidence="7">Protein sel-1 homolog 1</fullName>
    </recommendedName>
</protein>
<feature type="transmembrane region" description="Helical" evidence="3">
    <location>
        <begin position="709"/>
        <end position="727"/>
    </location>
</feature>
<comment type="similarity">
    <text evidence="1">Belongs to the sel-1 family.</text>
</comment>
<organism evidence="5 6">
    <name type="scientific">Ignelater luminosus</name>
    <name type="common">Cucubano</name>
    <name type="synonym">Pyrophorus luminosus</name>
    <dbReference type="NCBI Taxonomy" id="2038154"/>
    <lineage>
        <taxon>Eukaryota</taxon>
        <taxon>Metazoa</taxon>
        <taxon>Ecdysozoa</taxon>
        <taxon>Arthropoda</taxon>
        <taxon>Hexapoda</taxon>
        <taxon>Insecta</taxon>
        <taxon>Pterygota</taxon>
        <taxon>Neoptera</taxon>
        <taxon>Endopterygota</taxon>
        <taxon>Coleoptera</taxon>
        <taxon>Polyphaga</taxon>
        <taxon>Elateriformia</taxon>
        <taxon>Elateroidea</taxon>
        <taxon>Elateridae</taxon>
        <taxon>Agrypninae</taxon>
        <taxon>Pyrophorini</taxon>
        <taxon>Ignelater</taxon>
    </lineage>
</organism>
<keyword evidence="3" id="KW-1133">Transmembrane helix</keyword>
<keyword evidence="3" id="KW-0472">Membrane</keyword>
<evidence type="ECO:0000256" key="2">
    <source>
        <dbReference type="SAM" id="MobiDB-lite"/>
    </source>
</evidence>
<proteinExistence type="inferred from homology"/>
<dbReference type="Pfam" id="PF08238">
    <property type="entry name" value="Sel1"/>
    <property type="match status" value="10"/>
</dbReference>